<keyword evidence="3" id="KW-0804">Transcription</keyword>
<evidence type="ECO:0000313" key="7">
    <source>
        <dbReference type="EMBL" id="MCO1659454.1"/>
    </source>
</evidence>
<protein>
    <submittedName>
        <fullName evidence="7">Helix-turn-helix transcriptional regulator</fullName>
    </submittedName>
</protein>
<dbReference type="Proteomes" id="UP001165283">
    <property type="component" value="Unassembled WGS sequence"/>
</dbReference>
<name>A0ABT1A8V5_9PSEU</name>
<evidence type="ECO:0000256" key="5">
    <source>
        <dbReference type="SAM" id="MobiDB-lite"/>
    </source>
</evidence>
<dbReference type="PRINTS" id="PR00455">
    <property type="entry name" value="HTHTETR"/>
</dbReference>
<dbReference type="SUPFAM" id="SSF46689">
    <property type="entry name" value="Homeodomain-like"/>
    <property type="match status" value="1"/>
</dbReference>
<dbReference type="InterPro" id="IPR009057">
    <property type="entry name" value="Homeodomain-like_sf"/>
</dbReference>
<dbReference type="InterPro" id="IPR001647">
    <property type="entry name" value="HTH_TetR"/>
</dbReference>
<dbReference type="InterPro" id="IPR050109">
    <property type="entry name" value="HTH-type_TetR-like_transc_reg"/>
</dbReference>
<keyword evidence="8" id="KW-1185">Reference proteome</keyword>
<sequence>MSMAPGDGGGKRRYHSPGRAERARRTRAAVLAAAHELFVARGYAGTTIRAVATAAGVSVPTVEQAFGTKRGLLKHVVDVARAGDDEPVAILDRPPALAAAAAADAADFLAAATAEIAVVAARVAAVQAVLATAAAADPEIAALAREIDAQRRVVAAWLVDGVRTRAGLRGERERAVDAVWTLLDPVVHGRLTAGCGWSSGEFADWLADALGRLLLPDRG</sequence>
<feature type="DNA-binding region" description="H-T-H motif" evidence="4">
    <location>
        <begin position="47"/>
        <end position="66"/>
    </location>
</feature>
<reference evidence="7" key="1">
    <citation type="submission" date="2021-04" db="EMBL/GenBank/DDBJ databases">
        <title>Pseudonocardia sp. nov., isolated from sandy soil of mangrove forest.</title>
        <authorList>
            <person name="Zan Z."/>
            <person name="Huang R."/>
            <person name="Liu W."/>
        </authorList>
    </citation>
    <scope>NUCLEOTIDE SEQUENCE</scope>
    <source>
        <strain evidence="7">S2-4</strain>
    </source>
</reference>
<organism evidence="7 8">
    <name type="scientific">Pseudonocardia humida</name>
    <dbReference type="NCBI Taxonomy" id="2800819"/>
    <lineage>
        <taxon>Bacteria</taxon>
        <taxon>Bacillati</taxon>
        <taxon>Actinomycetota</taxon>
        <taxon>Actinomycetes</taxon>
        <taxon>Pseudonocardiales</taxon>
        <taxon>Pseudonocardiaceae</taxon>
        <taxon>Pseudonocardia</taxon>
    </lineage>
</organism>
<dbReference type="PANTHER" id="PTHR30055:SF234">
    <property type="entry name" value="HTH-TYPE TRANSCRIPTIONAL REGULATOR BETI"/>
    <property type="match status" value="1"/>
</dbReference>
<keyword evidence="1" id="KW-0805">Transcription regulation</keyword>
<keyword evidence="2 4" id="KW-0238">DNA-binding</keyword>
<evidence type="ECO:0000256" key="2">
    <source>
        <dbReference type="ARBA" id="ARBA00023125"/>
    </source>
</evidence>
<evidence type="ECO:0000256" key="3">
    <source>
        <dbReference type="ARBA" id="ARBA00023163"/>
    </source>
</evidence>
<dbReference type="Gene3D" id="1.10.357.10">
    <property type="entry name" value="Tetracycline Repressor, domain 2"/>
    <property type="match status" value="1"/>
</dbReference>
<evidence type="ECO:0000256" key="1">
    <source>
        <dbReference type="ARBA" id="ARBA00023015"/>
    </source>
</evidence>
<proteinExistence type="predicted"/>
<comment type="caution">
    <text evidence="7">The sequence shown here is derived from an EMBL/GenBank/DDBJ whole genome shotgun (WGS) entry which is preliminary data.</text>
</comment>
<dbReference type="Pfam" id="PF00440">
    <property type="entry name" value="TetR_N"/>
    <property type="match status" value="1"/>
</dbReference>
<dbReference type="PROSITE" id="PS50977">
    <property type="entry name" value="HTH_TETR_2"/>
    <property type="match status" value="1"/>
</dbReference>
<gene>
    <name evidence="7" type="ORF">KDL28_30725</name>
</gene>
<evidence type="ECO:0000256" key="4">
    <source>
        <dbReference type="PROSITE-ProRule" id="PRU00335"/>
    </source>
</evidence>
<dbReference type="EMBL" id="JAGSOV010000065">
    <property type="protein sequence ID" value="MCO1659454.1"/>
    <property type="molecule type" value="Genomic_DNA"/>
</dbReference>
<dbReference type="PANTHER" id="PTHR30055">
    <property type="entry name" value="HTH-TYPE TRANSCRIPTIONAL REGULATOR RUTR"/>
    <property type="match status" value="1"/>
</dbReference>
<evidence type="ECO:0000259" key="6">
    <source>
        <dbReference type="PROSITE" id="PS50977"/>
    </source>
</evidence>
<accession>A0ABT1A8V5</accession>
<feature type="domain" description="HTH tetR-type" evidence="6">
    <location>
        <begin position="24"/>
        <end position="84"/>
    </location>
</feature>
<evidence type="ECO:0000313" key="8">
    <source>
        <dbReference type="Proteomes" id="UP001165283"/>
    </source>
</evidence>
<feature type="region of interest" description="Disordered" evidence="5">
    <location>
        <begin position="1"/>
        <end position="21"/>
    </location>
</feature>